<dbReference type="EMBL" id="BOMM01000012">
    <property type="protein sequence ID" value="GIE09732.1"/>
    <property type="molecule type" value="Genomic_DNA"/>
</dbReference>
<keyword evidence="2" id="KW-1185">Reference proteome</keyword>
<organism evidence="1 2">
    <name type="scientific">Paractinoplanes ferrugineus</name>
    <dbReference type="NCBI Taxonomy" id="113564"/>
    <lineage>
        <taxon>Bacteria</taxon>
        <taxon>Bacillati</taxon>
        <taxon>Actinomycetota</taxon>
        <taxon>Actinomycetes</taxon>
        <taxon>Micromonosporales</taxon>
        <taxon>Micromonosporaceae</taxon>
        <taxon>Paractinoplanes</taxon>
    </lineage>
</organism>
<dbReference type="CDD" id="cd00085">
    <property type="entry name" value="HNHc"/>
    <property type="match status" value="1"/>
</dbReference>
<dbReference type="GO" id="GO:0004519">
    <property type="term" value="F:endonuclease activity"/>
    <property type="evidence" value="ECO:0007669"/>
    <property type="project" value="UniProtKB-KW"/>
</dbReference>
<evidence type="ECO:0000313" key="2">
    <source>
        <dbReference type="Proteomes" id="UP000598174"/>
    </source>
</evidence>
<dbReference type="InterPro" id="IPR003615">
    <property type="entry name" value="HNH_nuc"/>
</dbReference>
<dbReference type="Proteomes" id="UP000598174">
    <property type="component" value="Unassembled WGS sequence"/>
</dbReference>
<name>A0A919IXG8_9ACTN</name>
<evidence type="ECO:0000313" key="1">
    <source>
        <dbReference type="EMBL" id="GIE09732.1"/>
    </source>
</evidence>
<dbReference type="RefSeq" id="WP_203816338.1">
    <property type="nucleotide sequence ID" value="NZ_BAAABP010000007.1"/>
</dbReference>
<dbReference type="Gene3D" id="1.10.30.50">
    <property type="match status" value="1"/>
</dbReference>
<reference evidence="1" key="1">
    <citation type="submission" date="2021-01" db="EMBL/GenBank/DDBJ databases">
        <title>Whole genome shotgun sequence of Actinoplanes ferrugineus NBRC 15555.</title>
        <authorList>
            <person name="Komaki H."/>
            <person name="Tamura T."/>
        </authorList>
    </citation>
    <scope>NUCLEOTIDE SEQUENCE</scope>
    <source>
        <strain evidence="1">NBRC 15555</strain>
    </source>
</reference>
<gene>
    <name evidence="1" type="ORF">Afe05nite_15720</name>
</gene>
<keyword evidence="1" id="KW-0255">Endonuclease</keyword>
<proteinExistence type="predicted"/>
<comment type="caution">
    <text evidence="1">The sequence shown here is derived from an EMBL/GenBank/DDBJ whole genome shotgun (WGS) entry which is preliminary data.</text>
</comment>
<sequence>MYRLPMPPRDDEKTFSEICLSRRNPTRSLLAGVTASIFTQYRQYTLAKGIASLLTAQKYSTEVREALLSNYDQLSSGRSYAILRAELLSLAHAGRCPMCDGAPVATLDHYLPKSVFPEFSVLPKNLVPVCYRCNHLKQDTIDESGRRFLHSYFEDPPSETLLTAEVSVEESVAITFHASYFGHAPSAAANYCFQFERLRLAEYFQLESVAELCDRSLAMSDYYGDERDGNAVREYLEREAGSNRSRHGANHWKAALFLAASRSAAFCNGGFLHLLQE</sequence>
<keyword evidence="1" id="KW-0540">Nuclease</keyword>
<keyword evidence="1" id="KW-0378">Hydrolase</keyword>
<protein>
    <submittedName>
        <fullName evidence="1">HNH endonuclease</fullName>
    </submittedName>
</protein>
<dbReference type="AlphaFoldDB" id="A0A919IXG8"/>
<accession>A0A919IXG8</accession>